<dbReference type="GO" id="GO:0005975">
    <property type="term" value="P:carbohydrate metabolic process"/>
    <property type="evidence" value="ECO:0007669"/>
    <property type="project" value="InterPro"/>
</dbReference>
<proteinExistence type="predicted"/>
<dbReference type="InterPro" id="IPR008928">
    <property type="entry name" value="6-hairpin_glycosidase_sf"/>
</dbReference>
<evidence type="ECO:0000313" key="2">
    <source>
        <dbReference type="EMBL" id="KAF7376730.1"/>
    </source>
</evidence>
<dbReference type="InterPro" id="IPR053169">
    <property type="entry name" value="MUG_Protein"/>
</dbReference>
<dbReference type="InterPro" id="IPR005198">
    <property type="entry name" value="Glyco_hydro_76"/>
</dbReference>
<dbReference type="PANTHER" id="PTHR47791:SF2">
    <property type="entry name" value="ENDO MANNANASE, GH76 FAMILY (EUROFUNG)"/>
    <property type="match status" value="1"/>
</dbReference>
<reference evidence="2" key="1">
    <citation type="submission" date="2020-05" db="EMBL/GenBank/DDBJ databases">
        <title>Mycena genomes resolve the evolution of fungal bioluminescence.</title>
        <authorList>
            <person name="Tsai I.J."/>
        </authorList>
    </citation>
    <scope>NUCLEOTIDE SEQUENCE</scope>
    <source>
        <strain evidence="2">160909Yilan</strain>
    </source>
</reference>
<protein>
    <submittedName>
        <fullName evidence="2">Six-hairpin glycosidase</fullName>
    </submittedName>
</protein>
<name>A0A8H6ZJM6_9AGAR</name>
<dbReference type="OrthoDB" id="9984024at2759"/>
<organism evidence="2 3">
    <name type="scientific">Mycena sanguinolenta</name>
    <dbReference type="NCBI Taxonomy" id="230812"/>
    <lineage>
        <taxon>Eukaryota</taxon>
        <taxon>Fungi</taxon>
        <taxon>Dikarya</taxon>
        <taxon>Basidiomycota</taxon>
        <taxon>Agaricomycotina</taxon>
        <taxon>Agaricomycetes</taxon>
        <taxon>Agaricomycetidae</taxon>
        <taxon>Agaricales</taxon>
        <taxon>Marasmiineae</taxon>
        <taxon>Mycenaceae</taxon>
        <taxon>Mycena</taxon>
    </lineage>
</organism>
<keyword evidence="2" id="KW-0326">Glycosidase</keyword>
<feature type="chain" id="PRO_5034644934" evidence="1">
    <location>
        <begin position="21"/>
        <end position="383"/>
    </location>
</feature>
<keyword evidence="1" id="KW-0732">Signal</keyword>
<dbReference type="Gene3D" id="1.50.10.20">
    <property type="match status" value="1"/>
</dbReference>
<gene>
    <name evidence="2" type="ORF">MSAN_00090200</name>
</gene>
<sequence>MFHLFATGLMFLTGSCLTLASGVGVVTPLCPTTVDIAFKEAHHLHTKYYNYTNGRYNGGSVWTDANALETVHELMLLTKRTDFDGVADNSYIGRHALNTSTDWQAFTGGYIDDAGWVVLAIWTMADYKKFRGEDNVDTFLISAGQLYDKIAANWDDTCGGGVWWTTDHGYKNAITNELFLTLSARGYLRTGNQTYLENAKKTWAWLESSGMRGPSGLYNDGLVFGTCLNNNATTWTYNQGVIASGLAALAVATGNITLFQQAEITLDATIKYLTAPNKVLKESCDDPLPNGTVCDIDQQTFKGIWTKHLQYYLTSAANVLATAKYGPFLGLQSAAVLRYATNASLDIGSVWYAKNEGGSVYNVKSLPSGIAAHVAAAQYGPCL</sequence>
<dbReference type="Pfam" id="PF03663">
    <property type="entry name" value="Glyco_hydro_76"/>
    <property type="match status" value="1"/>
</dbReference>
<dbReference type="Proteomes" id="UP000623467">
    <property type="component" value="Unassembled WGS sequence"/>
</dbReference>
<evidence type="ECO:0000313" key="3">
    <source>
        <dbReference type="Proteomes" id="UP000623467"/>
    </source>
</evidence>
<accession>A0A8H6ZJM6</accession>
<keyword evidence="2" id="KW-0378">Hydrolase</keyword>
<keyword evidence="3" id="KW-1185">Reference proteome</keyword>
<dbReference type="AlphaFoldDB" id="A0A8H6ZJM6"/>
<comment type="caution">
    <text evidence="2">The sequence shown here is derived from an EMBL/GenBank/DDBJ whole genome shotgun (WGS) entry which is preliminary data.</text>
</comment>
<evidence type="ECO:0000256" key="1">
    <source>
        <dbReference type="SAM" id="SignalP"/>
    </source>
</evidence>
<dbReference type="SUPFAM" id="SSF48208">
    <property type="entry name" value="Six-hairpin glycosidases"/>
    <property type="match status" value="1"/>
</dbReference>
<dbReference type="PANTHER" id="PTHR47791">
    <property type="entry name" value="MEIOTICALLY UP-REGULATED GENE 191 PROTEIN"/>
    <property type="match status" value="1"/>
</dbReference>
<dbReference type="GO" id="GO:0016798">
    <property type="term" value="F:hydrolase activity, acting on glycosyl bonds"/>
    <property type="evidence" value="ECO:0007669"/>
    <property type="project" value="UniProtKB-KW"/>
</dbReference>
<dbReference type="EMBL" id="JACAZH010000001">
    <property type="protein sequence ID" value="KAF7376730.1"/>
    <property type="molecule type" value="Genomic_DNA"/>
</dbReference>
<feature type="signal peptide" evidence="1">
    <location>
        <begin position="1"/>
        <end position="20"/>
    </location>
</feature>